<evidence type="ECO:0000313" key="2">
    <source>
        <dbReference type="EMBL" id="KAL3878759.1"/>
    </source>
</evidence>
<dbReference type="PANTHER" id="PTHR14187">
    <property type="entry name" value="ALPHA KINASE/ELONGATION FACTOR 2 KINASE"/>
    <property type="match status" value="1"/>
</dbReference>
<keyword evidence="3" id="KW-1185">Reference proteome</keyword>
<comment type="caution">
    <text evidence="2">The sequence shown here is derived from an EMBL/GenBank/DDBJ whole genome shotgun (WGS) entry which is preliminary data.</text>
</comment>
<feature type="domain" description="Death" evidence="1">
    <location>
        <begin position="533"/>
        <end position="594"/>
    </location>
</feature>
<protein>
    <recommendedName>
        <fullName evidence="1">Death domain-containing protein</fullName>
    </recommendedName>
</protein>
<evidence type="ECO:0000259" key="1">
    <source>
        <dbReference type="PROSITE" id="PS50017"/>
    </source>
</evidence>
<name>A0ABD3WXQ8_SINWO</name>
<organism evidence="2 3">
    <name type="scientific">Sinanodonta woodiana</name>
    <name type="common">Chinese pond mussel</name>
    <name type="synonym">Anodonta woodiana</name>
    <dbReference type="NCBI Taxonomy" id="1069815"/>
    <lineage>
        <taxon>Eukaryota</taxon>
        <taxon>Metazoa</taxon>
        <taxon>Spiralia</taxon>
        <taxon>Lophotrochozoa</taxon>
        <taxon>Mollusca</taxon>
        <taxon>Bivalvia</taxon>
        <taxon>Autobranchia</taxon>
        <taxon>Heteroconchia</taxon>
        <taxon>Palaeoheterodonta</taxon>
        <taxon>Unionida</taxon>
        <taxon>Unionoidea</taxon>
        <taxon>Unionidae</taxon>
        <taxon>Unioninae</taxon>
        <taxon>Sinanodonta</taxon>
    </lineage>
</organism>
<gene>
    <name evidence="2" type="ORF">ACJMK2_031090</name>
</gene>
<accession>A0ABD3WXQ8</accession>
<dbReference type="AlphaFoldDB" id="A0ABD3WXQ8"/>
<dbReference type="CDD" id="cd10229">
    <property type="entry name" value="ASKHA_NBD_HSP70_HSPA12"/>
    <property type="match status" value="1"/>
</dbReference>
<dbReference type="Gene3D" id="3.30.420.40">
    <property type="match status" value="1"/>
</dbReference>
<evidence type="ECO:0000313" key="3">
    <source>
        <dbReference type="Proteomes" id="UP001634394"/>
    </source>
</evidence>
<dbReference type="InterPro" id="IPR000488">
    <property type="entry name" value="Death_dom"/>
</dbReference>
<dbReference type="Pfam" id="PF00531">
    <property type="entry name" value="Death"/>
    <property type="match status" value="1"/>
</dbReference>
<dbReference type="InterPro" id="IPR011029">
    <property type="entry name" value="DEATH-like_dom_sf"/>
</dbReference>
<dbReference type="Proteomes" id="UP001634394">
    <property type="component" value="Unassembled WGS sequence"/>
</dbReference>
<dbReference type="EMBL" id="JBJQND010000004">
    <property type="protein sequence ID" value="KAL3878759.1"/>
    <property type="molecule type" value="Genomic_DNA"/>
</dbReference>
<proteinExistence type="predicted"/>
<dbReference type="PANTHER" id="PTHR14187:SF5">
    <property type="entry name" value="HEAT SHOCK 70 KDA PROTEIN 12A"/>
    <property type="match status" value="1"/>
</dbReference>
<dbReference type="CDD" id="cd01670">
    <property type="entry name" value="Death"/>
    <property type="match status" value="1"/>
</dbReference>
<dbReference type="PROSITE" id="PS50017">
    <property type="entry name" value="DEATH_DOMAIN"/>
    <property type="match status" value="1"/>
</dbReference>
<dbReference type="SUPFAM" id="SSF53067">
    <property type="entry name" value="Actin-like ATPase domain"/>
    <property type="match status" value="2"/>
</dbReference>
<dbReference type="InterPro" id="IPR043129">
    <property type="entry name" value="ATPase_NBD"/>
</dbReference>
<dbReference type="Gene3D" id="1.10.533.10">
    <property type="entry name" value="Death Domain, Fas"/>
    <property type="match status" value="1"/>
</dbReference>
<reference evidence="2 3" key="1">
    <citation type="submission" date="2024-11" db="EMBL/GenBank/DDBJ databases">
        <title>Chromosome-level genome assembly of the freshwater bivalve Anodonta woodiana.</title>
        <authorList>
            <person name="Chen X."/>
        </authorList>
    </citation>
    <scope>NUCLEOTIDE SEQUENCE [LARGE SCALE GENOMIC DNA]</scope>
    <source>
        <strain evidence="2">MN2024</strain>
        <tissue evidence="2">Gills</tissue>
    </source>
</reference>
<sequence length="606" mass="68312">MSSKTQKLLVAAIDLGTDSSGYAFSFSHDPTEVMIRKWNSGPGMSSDKQPTCVLCNPAGQFHSFGYEAENKYTELSQVKEHDNWYFFRKFINMLSDKQVDMGFELTDEKGLKMPAIKIFAMAIRYFKDHVLQELKIAGRGQTLNDIHWVLPVPTSWTDSVKNFLRKAANEAGIDGANLTIVLAPDAAAVYCEALPSDRLSCGGRFDDDKYMVLDLGDSKAVFTVHEKQPNGKIQEVHEASGGSWGSTRVDEEFTQMIINIVEDHTFKEFCDNSPVDLLNMRRELEINKMIYSRNDNCCKIVIKVPVCLGTTYFKNTGKTVKDAVEQSPYKGKRIWMGDRIRFDAELFRSLYKNSISNITNHIENICQKPGVKGIPTFLMIGKFSEFQIVQEAVIKAFPNSKVVIPDEPDLAVVKGALLLGHKLGQICDYNFELQQRTNKDHSSVVSTFAKHDEDVYSDDCAKGAKCYSSYDLSDKGEDALSSDYVEMSMHRRAIGGLETQLETQMTLEANTTRSPTDDELFALSRQLNKLDKEWWLLAKLLGLSDKQVYEIERGAGSKHIGRQYYTMLKVWRGQNAGQEKGSVRYLIRQLGEAGIDLKMTDTVFGN</sequence>
<dbReference type="SUPFAM" id="SSF47986">
    <property type="entry name" value="DEATH domain"/>
    <property type="match status" value="1"/>
</dbReference>